<dbReference type="AlphaFoldDB" id="A0AAP0JAU6"/>
<keyword evidence="3" id="KW-0539">Nucleus</keyword>
<dbReference type="EMBL" id="JBBNAE010000004">
    <property type="protein sequence ID" value="KAK9129483.1"/>
    <property type="molecule type" value="Genomic_DNA"/>
</dbReference>
<dbReference type="PANTHER" id="PTHR13000">
    <property type="entry name" value="NUCLEOPORIN P54"/>
    <property type="match status" value="1"/>
</dbReference>
<evidence type="ECO:0000259" key="4">
    <source>
        <dbReference type="Pfam" id="PF13874"/>
    </source>
</evidence>
<keyword evidence="6" id="KW-1185">Reference proteome</keyword>
<sequence>MKIRKDAMGTPSRTKGSRRLSNVTLFTETNFLEISENCGDLSAFVGILFLLFLVECLDVIMLRSGELHFGSEVRVSVNRVFVRFRFFDFSRTFRLAKSRLEQGQWKGMSDQCRLANVINKVIKIAALIAREIIGHRIGTAERESALVSHPQCTEAVEHELQDEVILSDAERLQKTQANLRRHFQADTLPWIQRMRQKEQGLQRRLLRVMRIIEALEGKGCRMPLVKDEAELAEKLAALTMQVTSLLSVFIDLASLKESCNSRLSSKDTEDAEAHSSVFFQVGSLTVFSYFDVWTVIDPSIGETAQVLHDKSRSFVELYENSGVSIVQCVMESDSYFDLITSGNNDLHKVFLYSSSNDRPSSVSPLNSSQSWSVSSFLVAFLFNVQSISRMNPGADQGIDIGNSSTLNFRMEGATGSRGDDGIDIKFKLFVVALRHHDTAISAAGWILYDTEGKEMLRAVHSR</sequence>
<evidence type="ECO:0000313" key="5">
    <source>
        <dbReference type="EMBL" id="KAK9129483.1"/>
    </source>
</evidence>
<name>A0AAP0JAU6_9MAGN</name>
<evidence type="ECO:0000313" key="6">
    <source>
        <dbReference type="Proteomes" id="UP001417504"/>
    </source>
</evidence>
<reference evidence="5 6" key="1">
    <citation type="submission" date="2024-01" db="EMBL/GenBank/DDBJ databases">
        <title>Genome assemblies of Stephania.</title>
        <authorList>
            <person name="Yang L."/>
        </authorList>
    </citation>
    <scope>NUCLEOTIDE SEQUENCE [LARGE SCALE GENOMIC DNA]</scope>
    <source>
        <strain evidence="5">QJT</strain>
        <tissue evidence="5">Leaf</tissue>
    </source>
</reference>
<dbReference type="Proteomes" id="UP001417504">
    <property type="component" value="Unassembled WGS sequence"/>
</dbReference>
<protein>
    <recommendedName>
        <fullName evidence="4">Nucleoporin Nup54 alpha-helical domain-containing protein</fullName>
    </recommendedName>
</protein>
<dbReference type="GO" id="GO:0017056">
    <property type="term" value="F:structural constituent of nuclear pore"/>
    <property type="evidence" value="ECO:0007669"/>
    <property type="project" value="TreeGrafter"/>
</dbReference>
<proteinExistence type="predicted"/>
<comment type="subcellular location">
    <subcellularLocation>
        <location evidence="1">Nucleus</location>
    </subcellularLocation>
</comment>
<dbReference type="GO" id="GO:0006607">
    <property type="term" value="P:NLS-bearing protein import into nucleus"/>
    <property type="evidence" value="ECO:0007669"/>
    <property type="project" value="TreeGrafter"/>
</dbReference>
<organism evidence="5 6">
    <name type="scientific">Stephania japonica</name>
    <dbReference type="NCBI Taxonomy" id="461633"/>
    <lineage>
        <taxon>Eukaryota</taxon>
        <taxon>Viridiplantae</taxon>
        <taxon>Streptophyta</taxon>
        <taxon>Embryophyta</taxon>
        <taxon>Tracheophyta</taxon>
        <taxon>Spermatophyta</taxon>
        <taxon>Magnoliopsida</taxon>
        <taxon>Ranunculales</taxon>
        <taxon>Menispermaceae</taxon>
        <taxon>Menispermoideae</taxon>
        <taxon>Cissampelideae</taxon>
        <taxon>Stephania</taxon>
    </lineage>
</organism>
<dbReference type="GO" id="GO:0006999">
    <property type="term" value="P:nuclear pore organization"/>
    <property type="evidence" value="ECO:0007669"/>
    <property type="project" value="TreeGrafter"/>
</dbReference>
<evidence type="ECO:0000256" key="1">
    <source>
        <dbReference type="ARBA" id="ARBA00004123"/>
    </source>
</evidence>
<dbReference type="PANTHER" id="PTHR13000:SF0">
    <property type="entry name" value="NUCLEOPORIN P54"/>
    <property type="match status" value="1"/>
</dbReference>
<comment type="caution">
    <text evidence="5">The sequence shown here is derived from an EMBL/GenBank/DDBJ whole genome shotgun (WGS) entry which is preliminary data.</text>
</comment>
<feature type="domain" description="Nucleoporin Nup54 alpha-helical" evidence="4">
    <location>
        <begin position="159"/>
        <end position="243"/>
    </location>
</feature>
<gene>
    <name evidence="5" type="ORF">Sjap_009970</name>
</gene>
<dbReference type="GO" id="GO:0036228">
    <property type="term" value="P:protein localization to nuclear inner membrane"/>
    <property type="evidence" value="ECO:0007669"/>
    <property type="project" value="TreeGrafter"/>
</dbReference>
<dbReference type="InterPro" id="IPR024864">
    <property type="entry name" value="Nup54/Nup57/Nup44"/>
</dbReference>
<dbReference type="InterPro" id="IPR025712">
    <property type="entry name" value="Nup54_alpha-helical_dom"/>
</dbReference>
<evidence type="ECO:0000256" key="2">
    <source>
        <dbReference type="ARBA" id="ARBA00022448"/>
    </source>
</evidence>
<dbReference type="GO" id="GO:0044613">
    <property type="term" value="C:nuclear pore central transport channel"/>
    <property type="evidence" value="ECO:0007669"/>
    <property type="project" value="TreeGrafter"/>
</dbReference>
<evidence type="ECO:0000256" key="3">
    <source>
        <dbReference type="ARBA" id="ARBA00023242"/>
    </source>
</evidence>
<dbReference type="Pfam" id="PF13874">
    <property type="entry name" value="Nup54"/>
    <property type="match status" value="1"/>
</dbReference>
<accession>A0AAP0JAU6</accession>
<keyword evidence="2" id="KW-0813">Transport</keyword>